<dbReference type="EMBL" id="QNUK01001341">
    <property type="protein sequence ID" value="KAF5883629.1"/>
    <property type="molecule type" value="Genomic_DNA"/>
</dbReference>
<organism evidence="3 4">
    <name type="scientific">Clarias magur</name>
    <name type="common">Asian catfish</name>
    <name type="synonym">Macropteronotus magur</name>
    <dbReference type="NCBI Taxonomy" id="1594786"/>
    <lineage>
        <taxon>Eukaryota</taxon>
        <taxon>Metazoa</taxon>
        <taxon>Chordata</taxon>
        <taxon>Craniata</taxon>
        <taxon>Vertebrata</taxon>
        <taxon>Euteleostomi</taxon>
        <taxon>Actinopterygii</taxon>
        <taxon>Neopterygii</taxon>
        <taxon>Teleostei</taxon>
        <taxon>Ostariophysi</taxon>
        <taxon>Siluriformes</taxon>
        <taxon>Clariidae</taxon>
        <taxon>Clarias</taxon>
    </lineage>
</organism>
<feature type="coiled-coil region" evidence="1">
    <location>
        <begin position="146"/>
        <end position="325"/>
    </location>
</feature>
<evidence type="ECO:0000256" key="2">
    <source>
        <dbReference type="SAM" id="MobiDB-lite"/>
    </source>
</evidence>
<feature type="region of interest" description="Disordered" evidence="2">
    <location>
        <begin position="37"/>
        <end position="63"/>
    </location>
</feature>
<name>A0A8J4WQP9_CLAMG</name>
<keyword evidence="4" id="KW-1185">Reference proteome</keyword>
<evidence type="ECO:0000256" key="1">
    <source>
        <dbReference type="SAM" id="Coils"/>
    </source>
</evidence>
<gene>
    <name evidence="3" type="ORF">DAT39_022932</name>
</gene>
<proteinExistence type="predicted"/>
<dbReference type="Proteomes" id="UP000727407">
    <property type="component" value="Unassembled WGS sequence"/>
</dbReference>
<feature type="region of interest" description="Disordered" evidence="2">
    <location>
        <begin position="1"/>
        <end position="25"/>
    </location>
</feature>
<feature type="compositionally biased region" description="Basic and acidic residues" evidence="2">
    <location>
        <begin position="49"/>
        <end position="59"/>
    </location>
</feature>
<comment type="caution">
    <text evidence="3">The sequence shown here is derived from an EMBL/GenBank/DDBJ whole genome shotgun (WGS) entry which is preliminary data.</text>
</comment>
<dbReference type="AlphaFoldDB" id="A0A8J4WQP9"/>
<keyword evidence="1" id="KW-0175">Coiled coil</keyword>
<protein>
    <submittedName>
        <fullName evidence="3">Trichohyalin-like isoform X2</fullName>
    </submittedName>
</protein>
<accession>A0A8J4WQP9</accession>
<sequence>MRERCGAEGAAPDPSVSPRPVPARDVHNFMVKKKGKFKFKARSGQMMEEQERSELQQREHKTRKAQMRKAMEDPVKEQDEMEKWLQADKYNLALQLEKITRNMEMEKQCYEPQSRNTETREVLMRKEMEDLVIEIDGIKSKFQADKDSLVVRYEEMTRNIQKEKERYDHQQIEFKTREDQMREEMQTLVKEIDKMRETFQAEKDRLVLQRKEKGENLEKEGSELQRQGIEARKTQMREDMERLVNNRDEMQTDRLMVQLEKKPRKLGKEKERLELRQQETEAKEVHIRDEMEMLQNEMKQFQADKDRLVLQLQKEKERCEGMERKHRI</sequence>
<evidence type="ECO:0000313" key="3">
    <source>
        <dbReference type="EMBL" id="KAF5883629.1"/>
    </source>
</evidence>
<evidence type="ECO:0000313" key="4">
    <source>
        <dbReference type="Proteomes" id="UP000727407"/>
    </source>
</evidence>
<reference evidence="3" key="1">
    <citation type="submission" date="2020-07" db="EMBL/GenBank/DDBJ databases">
        <title>Clarias magur genome sequencing, assembly and annotation.</title>
        <authorList>
            <person name="Kushwaha B."/>
            <person name="Kumar R."/>
            <person name="Das P."/>
            <person name="Joshi C.G."/>
            <person name="Kumar D."/>
            <person name="Nagpure N.S."/>
            <person name="Pandey M."/>
            <person name="Agarwal S."/>
            <person name="Srivastava S."/>
            <person name="Singh M."/>
            <person name="Sahoo L."/>
            <person name="Jayasankar P."/>
            <person name="Meher P.K."/>
            <person name="Koringa P.G."/>
            <person name="Iquebal M.A."/>
            <person name="Das S.P."/>
            <person name="Bit A."/>
            <person name="Patnaik S."/>
            <person name="Patel N."/>
            <person name="Shah T.M."/>
            <person name="Hinsu A."/>
            <person name="Jena J.K."/>
        </authorList>
    </citation>
    <scope>NUCLEOTIDE SEQUENCE</scope>
    <source>
        <strain evidence="3">CIFAMagur01</strain>
        <tissue evidence="3">Testis</tissue>
    </source>
</reference>